<keyword evidence="2" id="KW-1185">Reference proteome</keyword>
<dbReference type="EMBL" id="ML170186">
    <property type="protein sequence ID" value="TDL20674.1"/>
    <property type="molecule type" value="Genomic_DNA"/>
</dbReference>
<organism evidence="1 2">
    <name type="scientific">Rickenella mellea</name>
    <dbReference type="NCBI Taxonomy" id="50990"/>
    <lineage>
        <taxon>Eukaryota</taxon>
        <taxon>Fungi</taxon>
        <taxon>Dikarya</taxon>
        <taxon>Basidiomycota</taxon>
        <taxon>Agaricomycotina</taxon>
        <taxon>Agaricomycetes</taxon>
        <taxon>Hymenochaetales</taxon>
        <taxon>Rickenellaceae</taxon>
        <taxon>Rickenella</taxon>
    </lineage>
</organism>
<proteinExistence type="predicted"/>
<name>A0A4Y7PZ50_9AGAM</name>
<accession>A0A4Y7PZ50</accession>
<dbReference type="Proteomes" id="UP000294933">
    <property type="component" value="Unassembled WGS sequence"/>
</dbReference>
<protein>
    <submittedName>
        <fullName evidence="1">Uncharacterized protein</fullName>
    </submittedName>
</protein>
<sequence length="101" mass="11021">MTKGFPEETQTPDDVVKTARVALNEHILMMSTAFSSSAGRTSRYLSRVQGVTTGVATKTMRNGLSRLINTVTDAQTIETDIYSPEHGQFVINEKLSTALLS</sequence>
<reference evidence="1 2" key="1">
    <citation type="submission" date="2018-06" db="EMBL/GenBank/DDBJ databases">
        <title>A transcriptomic atlas of mushroom development highlights an independent origin of complex multicellularity.</title>
        <authorList>
            <consortium name="DOE Joint Genome Institute"/>
            <person name="Krizsan K."/>
            <person name="Almasi E."/>
            <person name="Merenyi Z."/>
            <person name="Sahu N."/>
            <person name="Viragh M."/>
            <person name="Koszo T."/>
            <person name="Mondo S."/>
            <person name="Kiss B."/>
            <person name="Balint B."/>
            <person name="Kues U."/>
            <person name="Barry K."/>
            <person name="Hegedus J.C."/>
            <person name="Henrissat B."/>
            <person name="Johnson J."/>
            <person name="Lipzen A."/>
            <person name="Ohm R."/>
            <person name="Nagy I."/>
            <person name="Pangilinan J."/>
            <person name="Yan J."/>
            <person name="Xiong Y."/>
            <person name="Grigoriev I.V."/>
            <person name="Hibbett D.S."/>
            <person name="Nagy L.G."/>
        </authorList>
    </citation>
    <scope>NUCLEOTIDE SEQUENCE [LARGE SCALE GENOMIC DNA]</scope>
    <source>
        <strain evidence="1 2">SZMC22713</strain>
    </source>
</reference>
<evidence type="ECO:0000313" key="1">
    <source>
        <dbReference type="EMBL" id="TDL20674.1"/>
    </source>
</evidence>
<gene>
    <name evidence="1" type="ORF">BD410DRAFT_804812</name>
</gene>
<evidence type="ECO:0000313" key="2">
    <source>
        <dbReference type="Proteomes" id="UP000294933"/>
    </source>
</evidence>
<dbReference type="AlphaFoldDB" id="A0A4Y7PZ50"/>
<dbReference type="VEuPathDB" id="FungiDB:BD410DRAFT_804812"/>